<proteinExistence type="predicted"/>
<protein>
    <submittedName>
        <fullName evidence="4">6-phosphogluconate dehydrogenase C-terminal domain-like protein</fullName>
    </submittedName>
</protein>
<dbReference type="InterPro" id="IPR051402">
    <property type="entry name" value="KPR-Related"/>
</dbReference>
<evidence type="ECO:0000313" key="4">
    <source>
        <dbReference type="EMBL" id="KLO10230.1"/>
    </source>
</evidence>
<dbReference type="InterPro" id="IPR036291">
    <property type="entry name" value="NAD(P)-bd_dom_sf"/>
</dbReference>
<name>A0A0H2REE9_9AGAM</name>
<evidence type="ECO:0000256" key="1">
    <source>
        <dbReference type="SAM" id="Phobius"/>
    </source>
</evidence>
<dbReference type="EMBL" id="KQ086032">
    <property type="protein sequence ID" value="KLO10230.1"/>
    <property type="molecule type" value="Genomic_DNA"/>
</dbReference>
<dbReference type="SUPFAM" id="SSF51735">
    <property type="entry name" value="NAD(P)-binding Rossmann-fold domains"/>
    <property type="match status" value="1"/>
</dbReference>
<dbReference type="STRING" id="27342.A0A0H2REE9"/>
<evidence type="ECO:0000259" key="2">
    <source>
        <dbReference type="Pfam" id="PF02558"/>
    </source>
</evidence>
<organism evidence="4 5">
    <name type="scientific">Schizopora paradoxa</name>
    <dbReference type="NCBI Taxonomy" id="27342"/>
    <lineage>
        <taxon>Eukaryota</taxon>
        <taxon>Fungi</taxon>
        <taxon>Dikarya</taxon>
        <taxon>Basidiomycota</taxon>
        <taxon>Agaricomycotina</taxon>
        <taxon>Agaricomycetes</taxon>
        <taxon>Hymenochaetales</taxon>
        <taxon>Schizoporaceae</taxon>
        <taxon>Schizopora</taxon>
    </lineage>
</organism>
<accession>A0A0H2REE9</accession>
<keyword evidence="1" id="KW-1133">Transmembrane helix</keyword>
<dbReference type="AlphaFoldDB" id="A0A0H2REE9"/>
<dbReference type="InterPro" id="IPR013332">
    <property type="entry name" value="KPR_N"/>
</dbReference>
<feature type="domain" description="Ketopantoate reductase N-terminal" evidence="2">
    <location>
        <begin position="47"/>
        <end position="199"/>
    </location>
</feature>
<evidence type="ECO:0000259" key="3">
    <source>
        <dbReference type="Pfam" id="PF08546"/>
    </source>
</evidence>
<dbReference type="Gene3D" id="1.10.1040.10">
    <property type="entry name" value="N-(1-d-carboxylethyl)-l-norvaline Dehydrogenase, domain 2"/>
    <property type="match status" value="1"/>
</dbReference>
<sequence length="412" mass="45639">MCSQARQIVHLFLSPARRPTFGFTSISHVRRQKRQFSMASGDKLHEICVVGFGAIGAIYGLALDRSRKTRVTAVCRSNYEVLKKNGLDYNSVTLGVEKGWRPHRFLKSCEDAADRKYDSIVCCFKTLADIQTTPEVLGSLIDKSNTFILLQNGVGIEQDLRNAVPNATIISGCAWIDATAVDGGKRVDHFSLEKLTLGIHRREPKETQKEEQAALDLFVNLLRSGGANPDPREDINVERWRKVLWSVDLKFYAPFSLQCSDCRSNTIVCLVIRLNASHSTLCTLARAPVREFFTNKALPYTEVAIRGLMHEVLRVARAAGVTPDQLPDTAIDETYAVSYKAYAEDPTGERVPSAFRPSMLVDLDLGRPMEVEAIVGGVIRKARECGVQTPQLDLVYASLKVIQAGIIAAKAK</sequence>
<feature type="domain" description="Ketopantoate reductase C-terminal" evidence="3">
    <location>
        <begin position="275"/>
        <end position="403"/>
    </location>
</feature>
<dbReference type="Proteomes" id="UP000053477">
    <property type="component" value="Unassembled WGS sequence"/>
</dbReference>
<dbReference type="OrthoDB" id="3609at2759"/>
<dbReference type="InterPro" id="IPR008927">
    <property type="entry name" value="6-PGluconate_DH-like_C_sf"/>
</dbReference>
<reference evidence="4 5" key="1">
    <citation type="submission" date="2015-04" db="EMBL/GenBank/DDBJ databases">
        <title>Complete genome sequence of Schizopora paradoxa KUC8140, a cosmopolitan wood degrader in East Asia.</title>
        <authorList>
            <consortium name="DOE Joint Genome Institute"/>
            <person name="Min B."/>
            <person name="Park H."/>
            <person name="Jang Y."/>
            <person name="Kim J.-J."/>
            <person name="Kim K.H."/>
            <person name="Pangilinan J."/>
            <person name="Lipzen A."/>
            <person name="Riley R."/>
            <person name="Grigoriev I.V."/>
            <person name="Spatafora J.W."/>
            <person name="Choi I.-G."/>
        </authorList>
    </citation>
    <scope>NUCLEOTIDE SEQUENCE [LARGE SCALE GENOMIC DNA]</scope>
    <source>
        <strain evidence="4 5">KUC8140</strain>
    </source>
</reference>
<keyword evidence="1" id="KW-0812">Transmembrane</keyword>
<keyword evidence="5" id="KW-1185">Reference proteome</keyword>
<feature type="transmembrane region" description="Helical" evidence="1">
    <location>
        <begin position="44"/>
        <end position="62"/>
    </location>
</feature>
<gene>
    <name evidence="4" type="ORF">SCHPADRAFT_527976</name>
</gene>
<keyword evidence="1" id="KW-0472">Membrane</keyword>
<dbReference type="PANTHER" id="PTHR21708:SF43">
    <property type="entry name" value="KETOPANTOATE REDUCTASE C-TERMINAL DOMAIN-CONTAINING PROTEIN"/>
    <property type="match status" value="1"/>
</dbReference>
<dbReference type="GO" id="GO:0005737">
    <property type="term" value="C:cytoplasm"/>
    <property type="evidence" value="ECO:0007669"/>
    <property type="project" value="TreeGrafter"/>
</dbReference>
<dbReference type="InParanoid" id="A0A0H2REE9"/>
<dbReference type="Gene3D" id="3.40.50.720">
    <property type="entry name" value="NAD(P)-binding Rossmann-like Domain"/>
    <property type="match status" value="1"/>
</dbReference>
<dbReference type="PANTHER" id="PTHR21708">
    <property type="entry name" value="PROBABLE 2-DEHYDROPANTOATE 2-REDUCTASE"/>
    <property type="match status" value="1"/>
</dbReference>
<dbReference type="Pfam" id="PF08546">
    <property type="entry name" value="ApbA_C"/>
    <property type="match status" value="1"/>
</dbReference>
<dbReference type="InterPro" id="IPR013752">
    <property type="entry name" value="KPA_reductase"/>
</dbReference>
<evidence type="ECO:0000313" key="5">
    <source>
        <dbReference type="Proteomes" id="UP000053477"/>
    </source>
</evidence>
<dbReference type="InterPro" id="IPR013328">
    <property type="entry name" value="6PGD_dom2"/>
</dbReference>
<dbReference type="SUPFAM" id="SSF48179">
    <property type="entry name" value="6-phosphogluconate dehydrogenase C-terminal domain-like"/>
    <property type="match status" value="1"/>
</dbReference>
<dbReference type="Pfam" id="PF02558">
    <property type="entry name" value="ApbA"/>
    <property type="match status" value="1"/>
</dbReference>